<proteinExistence type="predicted"/>
<sequence>MSNKATGVHTLIDYTDQNRTHPAPRTAPDKPQQLASSSSSARDAPATVQMFNGVRGGTISGGTYTVAGGDSITIPANATPEQITAFLEAASLHQPGANIDMFNNVENSKVTDVKAEVFGGRVLNFAMPVMQPAAAAGESGNKTGESPGDGRRRGAGQ</sequence>
<gene>
    <name evidence="2" type="ORF">Hypma_001516</name>
</gene>
<feature type="region of interest" description="Disordered" evidence="1">
    <location>
        <begin position="134"/>
        <end position="157"/>
    </location>
</feature>
<name>A0A369K8P9_HYPMA</name>
<evidence type="ECO:0000256" key="1">
    <source>
        <dbReference type="SAM" id="MobiDB-lite"/>
    </source>
</evidence>
<evidence type="ECO:0000313" key="3">
    <source>
        <dbReference type="Proteomes" id="UP000076154"/>
    </source>
</evidence>
<dbReference type="AlphaFoldDB" id="A0A369K8P9"/>
<keyword evidence="3" id="KW-1185">Reference proteome</keyword>
<feature type="region of interest" description="Disordered" evidence="1">
    <location>
        <begin position="1"/>
        <end position="44"/>
    </location>
</feature>
<evidence type="ECO:0000313" key="2">
    <source>
        <dbReference type="EMBL" id="RDB28203.1"/>
    </source>
</evidence>
<reference evidence="2" key="1">
    <citation type="submission" date="2018-04" db="EMBL/GenBank/DDBJ databases">
        <title>Whole genome sequencing of Hypsizygus marmoreus.</title>
        <authorList>
            <person name="Choi I.-G."/>
            <person name="Min B."/>
            <person name="Kim J.-G."/>
            <person name="Kim S."/>
            <person name="Oh Y.-L."/>
            <person name="Kong W.-S."/>
            <person name="Park H."/>
            <person name="Jeong J."/>
            <person name="Song E.-S."/>
        </authorList>
    </citation>
    <scope>NUCLEOTIDE SEQUENCE [LARGE SCALE GENOMIC DNA]</scope>
    <source>
        <strain evidence="2">51987-8</strain>
    </source>
</reference>
<dbReference type="Proteomes" id="UP000076154">
    <property type="component" value="Unassembled WGS sequence"/>
</dbReference>
<organism evidence="2 3">
    <name type="scientific">Hypsizygus marmoreus</name>
    <name type="common">White beech mushroom</name>
    <name type="synonym">Agaricus marmoreus</name>
    <dbReference type="NCBI Taxonomy" id="39966"/>
    <lineage>
        <taxon>Eukaryota</taxon>
        <taxon>Fungi</taxon>
        <taxon>Dikarya</taxon>
        <taxon>Basidiomycota</taxon>
        <taxon>Agaricomycotina</taxon>
        <taxon>Agaricomycetes</taxon>
        <taxon>Agaricomycetidae</taxon>
        <taxon>Agaricales</taxon>
        <taxon>Tricholomatineae</taxon>
        <taxon>Lyophyllaceae</taxon>
        <taxon>Hypsizygus</taxon>
    </lineage>
</organism>
<dbReference type="InParanoid" id="A0A369K8P9"/>
<comment type="caution">
    <text evidence="2">The sequence shown here is derived from an EMBL/GenBank/DDBJ whole genome shotgun (WGS) entry which is preliminary data.</text>
</comment>
<accession>A0A369K8P9</accession>
<feature type="compositionally biased region" description="Basic and acidic residues" evidence="1">
    <location>
        <begin position="148"/>
        <end position="157"/>
    </location>
</feature>
<protein>
    <submittedName>
        <fullName evidence="2">Uncharacterized protein</fullName>
    </submittedName>
</protein>
<dbReference type="EMBL" id="LUEZ02000012">
    <property type="protein sequence ID" value="RDB28203.1"/>
    <property type="molecule type" value="Genomic_DNA"/>
</dbReference>